<organism evidence="1 2">
    <name type="scientific">Pseudonocardia acidicola</name>
    <dbReference type="NCBI Taxonomy" id="2724939"/>
    <lineage>
        <taxon>Bacteria</taxon>
        <taxon>Bacillati</taxon>
        <taxon>Actinomycetota</taxon>
        <taxon>Actinomycetes</taxon>
        <taxon>Pseudonocardiales</taxon>
        <taxon>Pseudonocardiaceae</taxon>
        <taxon>Pseudonocardia</taxon>
    </lineage>
</organism>
<keyword evidence="2" id="KW-1185">Reference proteome</keyword>
<evidence type="ECO:0000313" key="2">
    <source>
        <dbReference type="Proteomes" id="UP000820669"/>
    </source>
</evidence>
<dbReference type="PANTHER" id="PTHR34069">
    <property type="entry name" value="3-OXOACYL-[ACYL-CARRIER-PROTEIN] SYNTHASE 3"/>
    <property type="match status" value="1"/>
</dbReference>
<evidence type="ECO:0000313" key="1">
    <source>
        <dbReference type="EMBL" id="NMH98454.1"/>
    </source>
</evidence>
<name>A0ABX1SA67_9PSEU</name>
<dbReference type="RefSeq" id="WP_169381903.1">
    <property type="nucleotide sequence ID" value="NZ_JAAXLA010000023.1"/>
</dbReference>
<proteinExistence type="predicted"/>
<protein>
    <submittedName>
        <fullName evidence="1">3-oxoacyl-ACP synthase</fullName>
    </submittedName>
</protein>
<comment type="caution">
    <text evidence="1">The sequence shown here is derived from an EMBL/GenBank/DDBJ whole genome shotgun (WGS) entry which is preliminary data.</text>
</comment>
<dbReference type="Gene3D" id="3.40.47.10">
    <property type="match status" value="2"/>
</dbReference>
<dbReference type="EMBL" id="JAAXLA010000023">
    <property type="protein sequence ID" value="NMH98454.1"/>
    <property type="molecule type" value="Genomic_DNA"/>
</dbReference>
<gene>
    <name evidence="1" type="ORF">HF526_14230</name>
</gene>
<dbReference type="PANTHER" id="PTHR34069:SF2">
    <property type="entry name" value="BETA-KETOACYL-[ACYL-CARRIER-PROTEIN] SYNTHASE III"/>
    <property type="match status" value="1"/>
</dbReference>
<dbReference type="Proteomes" id="UP000820669">
    <property type="component" value="Unassembled WGS sequence"/>
</dbReference>
<dbReference type="InterPro" id="IPR016039">
    <property type="entry name" value="Thiolase-like"/>
</dbReference>
<reference evidence="1 2" key="1">
    <citation type="submission" date="2020-04" db="EMBL/GenBank/DDBJ databases">
        <authorList>
            <person name="Klaysubun C."/>
            <person name="Duangmal K."/>
            <person name="Lipun K."/>
        </authorList>
    </citation>
    <scope>NUCLEOTIDE SEQUENCE [LARGE SCALE GENOMIC DNA]</scope>
    <source>
        <strain evidence="1 2">K10HN5</strain>
    </source>
</reference>
<dbReference type="SUPFAM" id="SSF53901">
    <property type="entry name" value="Thiolase-like"/>
    <property type="match status" value="1"/>
</dbReference>
<accession>A0ABX1SA67</accession>
<sequence>MGTVIEATATAIPGGDPAVGAVYLVDAAARACLERAHRAPDDVQLLINAGVYLDRNISEPAIASLIQEDIDANPEPEPGGGQGTLSFDVRNGACGLLTGIELVHGLLASGTIEAGMVVATDADPEPGQTEGFGFPPVGGAILLSTDAAHPGFTGFRFATFPEYGDRFTSEIDWRTEDGGGRNVLTVEIADDYPARALECAEATARELAAADGLDLREVGALVAAASTPGFAPALAERLGIPPTRAVPPPDGLASAHTAALAAALDSVSLPDAGTALLVSAGSGITVAAAVYRG</sequence>